<dbReference type="PROSITE" id="PS51831">
    <property type="entry name" value="HD"/>
    <property type="match status" value="1"/>
</dbReference>
<feature type="domain" description="HD-GYP" evidence="3">
    <location>
        <begin position="151"/>
        <end position="347"/>
    </location>
</feature>
<dbReference type="InterPro" id="IPR003607">
    <property type="entry name" value="HD/PDEase_dom"/>
</dbReference>
<sequence length="453" mass="50070">MPFIPMPLNELRIGLYIKLECSWWNHPFAKSKFKITSAKEIKTLKAIPKVKIFYDPDLSDPEEGSEVKDGPDSPESVPREVVQAAEEQKQEEIRIGQIQACQDHGAELQKAAYLYQQVVAQTKIALKRISDGHAAGIKSADQVVSTLIHSLSKPETSMAMIDILTSTQAEDPFLAHSLNVCIVSLLVGKEYDLNDDELYALALAALLHDIGKQNFPVMLRMKRSGLTKAEQQDWLRQSELGKAAVERFPSIPASTVQAIYQHHERLDGSGFPLGLKGDDISFFAKIIMAADEYDHLCHQPDPSKNFTPAEALSYLYDHYIVEKLMAVSDSIETMLNEEAASVGTAQDGGEDDNSISSKAELSEEVVVYMVRALGVYPPGSLVELTNGSVGLVTGVNSEERTKPCVMICSPQTPRKEARVVDLTNEGELAIVHSLRPQHVPKEVFEYIYSGRST</sequence>
<dbReference type="InterPro" id="IPR037522">
    <property type="entry name" value="HD_GYP_dom"/>
</dbReference>
<dbReference type="RefSeq" id="WP_313831756.1">
    <property type="nucleotide sequence ID" value="NZ_JAQOUE010000001.1"/>
</dbReference>
<dbReference type="Proteomes" id="UP001250932">
    <property type="component" value="Unassembled WGS sequence"/>
</dbReference>
<evidence type="ECO:0000259" key="2">
    <source>
        <dbReference type="PROSITE" id="PS51831"/>
    </source>
</evidence>
<proteinExistence type="predicted"/>
<accession>A0ABU3K4S8</accession>
<dbReference type="SUPFAM" id="SSF109604">
    <property type="entry name" value="HD-domain/PDEase-like"/>
    <property type="match status" value="1"/>
</dbReference>
<dbReference type="CDD" id="cd00077">
    <property type="entry name" value="HDc"/>
    <property type="match status" value="1"/>
</dbReference>
<evidence type="ECO:0000256" key="1">
    <source>
        <dbReference type="SAM" id="MobiDB-lite"/>
    </source>
</evidence>
<feature type="domain" description="HD" evidence="2">
    <location>
        <begin position="173"/>
        <end position="296"/>
    </location>
</feature>
<keyword evidence="5" id="KW-1185">Reference proteome</keyword>
<comment type="caution">
    <text evidence="4">The sequence shown here is derived from an EMBL/GenBank/DDBJ whole genome shotgun (WGS) entry which is preliminary data.</text>
</comment>
<dbReference type="PANTHER" id="PTHR43155">
    <property type="entry name" value="CYCLIC DI-GMP PHOSPHODIESTERASE PA4108-RELATED"/>
    <property type="match status" value="1"/>
</dbReference>
<evidence type="ECO:0000259" key="3">
    <source>
        <dbReference type="PROSITE" id="PS51832"/>
    </source>
</evidence>
<dbReference type="Gene3D" id="1.10.3210.10">
    <property type="entry name" value="Hypothetical protein af1432"/>
    <property type="match status" value="1"/>
</dbReference>
<evidence type="ECO:0000313" key="4">
    <source>
        <dbReference type="EMBL" id="MDT7041402.1"/>
    </source>
</evidence>
<reference evidence="4 5" key="1">
    <citation type="journal article" date="2023" name="ISME J.">
        <title>Cultivation and genomic characterization of novel and ubiquitous marine nitrite-oxidizing bacteria from the Nitrospirales.</title>
        <authorList>
            <person name="Mueller A.J."/>
            <person name="Daebeler A."/>
            <person name="Herbold C.W."/>
            <person name="Kirkegaard R.H."/>
            <person name="Daims H."/>
        </authorList>
    </citation>
    <scope>NUCLEOTIDE SEQUENCE [LARGE SCALE GENOMIC DNA]</scope>
    <source>
        <strain evidence="4 5">EB</strain>
    </source>
</reference>
<dbReference type="SMART" id="SM00471">
    <property type="entry name" value="HDc"/>
    <property type="match status" value="1"/>
</dbReference>
<dbReference type="Pfam" id="PF13487">
    <property type="entry name" value="HD_5"/>
    <property type="match status" value="1"/>
</dbReference>
<dbReference type="PANTHER" id="PTHR43155:SF2">
    <property type="entry name" value="CYCLIC DI-GMP PHOSPHODIESTERASE PA4108"/>
    <property type="match status" value="1"/>
</dbReference>
<dbReference type="InterPro" id="IPR006674">
    <property type="entry name" value="HD_domain"/>
</dbReference>
<evidence type="ECO:0000313" key="5">
    <source>
        <dbReference type="Proteomes" id="UP001250932"/>
    </source>
</evidence>
<dbReference type="PROSITE" id="PS51832">
    <property type="entry name" value="HD_GYP"/>
    <property type="match status" value="1"/>
</dbReference>
<organism evidence="4 5">
    <name type="scientific">Candidatus Nitronereus thalassa</name>
    <dbReference type="NCBI Taxonomy" id="3020898"/>
    <lineage>
        <taxon>Bacteria</taxon>
        <taxon>Pseudomonadati</taxon>
        <taxon>Nitrospirota</taxon>
        <taxon>Nitrospiria</taxon>
        <taxon>Nitrospirales</taxon>
        <taxon>Nitrospiraceae</taxon>
        <taxon>Candidatus Nitronereus</taxon>
    </lineage>
</organism>
<dbReference type="Pfam" id="PF11871">
    <property type="entry name" value="DUF3391"/>
    <property type="match status" value="1"/>
</dbReference>
<name>A0ABU3K4S8_9BACT</name>
<dbReference type="InterPro" id="IPR021812">
    <property type="entry name" value="DUF3391"/>
</dbReference>
<gene>
    <name evidence="4" type="ORF">PPG34_03520</name>
</gene>
<protein>
    <submittedName>
        <fullName evidence="4">DUF3391 domain-containing protein</fullName>
    </submittedName>
</protein>
<feature type="region of interest" description="Disordered" evidence="1">
    <location>
        <begin position="57"/>
        <end position="80"/>
    </location>
</feature>
<dbReference type="EMBL" id="JAQOUE010000001">
    <property type="protein sequence ID" value="MDT7041402.1"/>
    <property type="molecule type" value="Genomic_DNA"/>
</dbReference>